<protein>
    <submittedName>
        <fullName evidence="1">Uncharacterized protein</fullName>
    </submittedName>
</protein>
<evidence type="ECO:0000313" key="2">
    <source>
        <dbReference type="Proteomes" id="UP001178100"/>
    </source>
</evidence>
<dbReference type="Proteomes" id="UP001178100">
    <property type="component" value="Segment"/>
</dbReference>
<organism evidence="1 2">
    <name type="scientific">Dickeya phage W2B</name>
    <dbReference type="NCBI Taxonomy" id="3049138"/>
    <lineage>
        <taxon>Viruses</taxon>
        <taxon>Duplodnaviria</taxon>
        <taxon>Heunggongvirae</taxon>
        <taxon>Uroviricota</taxon>
        <taxon>Caudoviricetes</taxon>
        <taxon>Autographivirales</taxon>
        <taxon>Autotranscriptaviridae</taxon>
        <taxon>Studiervirinae</taxon>
        <taxon>Ningirsuvirus</taxon>
        <taxon>Ningirsuvirus W2B</taxon>
    </lineage>
</organism>
<accession>A0AA47LWS2</accession>
<keyword evidence="2" id="KW-1185">Reference proteome</keyword>
<name>A0AA47LWS2_9CAUD</name>
<evidence type="ECO:0000313" key="1">
    <source>
        <dbReference type="EMBL" id="WHS68451.1"/>
    </source>
</evidence>
<sequence length="88" mass="10307">MGRISPSNLVANRKAYERVRNHGFSVVEHRWRDHAANRDVEALTVFSEFDIPLTSGRFSDWDEEVRLNAQTAWLNKLADELDYWQSKS</sequence>
<gene>
    <name evidence="1" type="ORF">NGBLDFOK_00042</name>
</gene>
<dbReference type="InterPro" id="IPR020147">
    <property type="entry name" value="Phage_T7-like_1.2"/>
</dbReference>
<reference evidence="1" key="1">
    <citation type="submission" date="2023-04" db="EMBL/GenBank/DDBJ databases">
        <authorList>
            <person name="Heama Maleini B."/>
            <person name="Fong T.Y."/>
            <person name="Loh M.J."/>
            <person name="Mutusamy P."/>
            <person name="Rajandas H."/>
            <person name="Parimanan S."/>
            <person name="Sivaprakasam S."/>
            <person name="Jaya Jothi S."/>
        </authorList>
    </citation>
    <scope>NUCLEOTIDE SEQUENCE</scope>
</reference>
<dbReference type="EMBL" id="OQ871563">
    <property type="protein sequence ID" value="WHS68451.1"/>
    <property type="molecule type" value="Genomic_DNA"/>
</dbReference>
<proteinExistence type="predicted"/>
<dbReference type="Pfam" id="PF10922">
    <property type="entry name" value="T7-like_gp12"/>
    <property type="match status" value="1"/>
</dbReference>